<sequence length="55" mass="6290">VGADWDGVEIMPKGIETMDKLPKLTERLLVRGFSERDVKKILGNNFKRVFREVTG</sequence>
<protein>
    <recommendedName>
        <fullName evidence="2">Membrane dipeptidase</fullName>
    </recommendedName>
</protein>
<dbReference type="Pfam" id="PF01244">
    <property type="entry name" value="Peptidase_M19"/>
    <property type="match status" value="1"/>
</dbReference>
<dbReference type="AlphaFoldDB" id="A0A382GML9"/>
<dbReference type="PANTHER" id="PTHR10443:SF12">
    <property type="entry name" value="DIPEPTIDASE"/>
    <property type="match status" value="1"/>
</dbReference>
<dbReference type="InterPro" id="IPR032466">
    <property type="entry name" value="Metal_Hydrolase"/>
</dbReference>
<feature type="non-terminal residue" evidence="1">
    <location>
        <position position="1"/>
    </location>
</feature>
<gene>
    <name evidence="1" type="ORF">METZ01_LOCUS228727</name>
</gene>
<dbReference type="PANTHER" id="PTHR10443">
    <property type="entry name" value="MICROSOMAL DIPEPTIDASE"/>
    <property type="match status" value="1"/>
</dbReference>
<proteinExistence type="predicted"/>
<dbReference type="EMBL" id="UINC01056166">
    <property type="protein sequence ID" value="SVB75873.1"/>
    <property type="molecule type" value="Genomic_DNA"/>
</dbReference>
<evidence type="ECO:0000313" key="1">
    <source>
        <dbReference type="EMBL" id="SVB75873.1"/>
    </source>
</evidence>
<dbReference type="SUPFAM" id="SSF51556">
    <property type="entry name" value="Metallo-dependent hydrolases"/>
    <property type="match status" value="1"/>
</dbReference>
<dbReference type="GO" id="GO:0070573">
    <property type="term" value="F:metallodipeptidase activity"/>
    <property type="evidence" value="ECO:0007669"/>
    <property type="project" value="InterPro"/>
</dbReference>
<dbReference type="GO" id="GO:0006508">
    <property type="term" value="P:proteolysis"/>
    <property type="evidence" value="ECO:0007669"/>
    <property type="project" value="InterPro"/>
</dbReference>
<reference evidence="1" key="1">
    <citation type="submission" date="2018-05" db="EMBL/GenBank/DDBJ databases">
        <authorList>
            <person name="Lanie J.A."/>
            <person name="Ng W.-L."/>
            <person name="Kazmierczak K.M."/>
            <person name="Andrzejewski T.M."/>
            <person name="Davidsen T.M."/>
            <person name="Wayne K.J."/>
            <person name="Tettelin H."/>
            <person name="Glass J.I."/>
            <person name="Rusch D."/>
            <person name="Podicherti R."/>
            <person name="Tsui H.-C.T."/>
            <person name="Winkler M.E."/>
        </authorList>
    </citation>
    <scope>NUCLEOTIDE SEQUENCE</scope>
</reference>
<dbReference type="PROSITE" id="PS51365">
    <property type="entry name" value="RENAL_DIPEPTIDASE_2"/>
    <property type="match status" value="1"/>
</dbReference>
<dbReference type="InterPro" id="IPR008257">
    <property type="entry name" value="Pept_M19"/>
</dbReference>
<accession>A0A382GML9</accession>
<organism evidence="1">
    <name type="scientific">marine metagenome</name>
    <dbReference type="NCBI Taxonomy" id="408172"/>
    <lineage>
        <taxon>unclassified sequences</taxon>
        <taxon>metagenomes</taxon>
        <taxon>ecological metagenomes</taxon>
    </lineage>
</organism>
<dbReference type="Gene3D" id="3.20.20.140">
    <property type="entry name" value="Metal-dependent hydrolases"/>
    <property type="match status" value="1"/>
</dbReference>
<evidence type="ECO:0008006" key="2">
    <source>
        <dbReference type="Google" id="ProtNLM"/>
    </source>
</evidence>
<name>A0A382GML9_9ZZZZ</name>